<keyword evidence="2" id="KW-1185">Reference proteome</keyword>
<comment type="caution">
    <text evidence="1">The sequence shown here is derived from an EMBL/GenBank/DDBJ whole genome shotgun (WGS) entry which is preliminary data.</text>
</comment>
<reference evidence="1" key="1">
    <citation type="submission" date="2021-06" db="EMBL/GenBank/DDBJ databases">
        <authorList>
            <person name="Kallberg Y."/>
            <person name="Tangrot J."/>
            <person name="Rosling A."/>
        </authorList>
    </citation>
    <scope>NUCLEOTIDE SEQUENCE</scope>
    <source>
        <strain evidence="1">FL966</strain>
    </source>
</reference>
<gene>
    <name evidence="1" type="ORF">CPELLU_LOCUS15503</name>
</gene>
<accession>A0A9N9J591</accession>
<proteinExistence type="predicted"/>
<name>A0A9N9J591_9GLOM</name>
<organism evidence="1 2">
    <name type="scientific">Cetraspora pellucida</name>
    <dbReference type="NCBI Taxonomy" id="1433469"/>
    <lineage>
        <taxon>Eukaryota</taxon>
        <taxon>Fungi</taxon>
        <taxon>Fungi incertae sedis</taxon>
        <taxon>Mucoromycota</taxon>
        <taxon>Glomeromycotina</taxon>
        <taxon>Glomeromycetes</taxon>
        <taxon>Diversisporales</taxon>
        <taxon>Gigasporaceae</taxon>
        <taxon>Cetraspora</taxon>
    </lineage>
</organism>
<dbReference type="EMBL" id="CAJVQA010020569">
    <property type="protein sequence ID" value="CAG8764416.1"/>
    <property type="molecule type" value="Genomic_DNA"/>
</dbReference>
<evidence type="ECO:0000313" key="2">
    <source>
        <dbReference type="Proteomes" id="UP000789759"/>
    </source>
</evidence>
<feature type="non-terminal residue" evidence="1">
    <location>
        <position position="70"/>
    </location>
</feature>
<evidence type="ECO:0000313" key="1">
    <source>
        <dbReference type="EMBL" id="CAG8764416.1"/>
    </source>
</evidence>
<protein>
    <submittedName>
        <fullName evidence="1">22975_t:CDS:1</fullName>
    </submittedName>
</protein>
<sequence length="70" mass="8468">MSFKKIVNFFKCGQKKINTFDESIYRWNYSISSAIHKEVFKNSLSTTEENEQFKIEIEHEILKQNKNNYK</sequence>
<dbReference type="Proteomes" id="UP000789759">
    <property type="component" value="Unassembled WGS sequence"/>
</dbReference>
<dbReference type="AlphaFoldDB" id="A0A9N9J591"/>